<evidence type="ECO:0000256" key="1">
    <source>
        <dbReference type="SAM" id="SignalP"/>
    </source>
</evidence>
<dbReference type="AlphaFoldDB" id="A0A4R6UQ62"/>
<organism evidence="2 3">
    <name type="scientific">Permianibacter aggregans</name>
    <dbReference type="NCBI Taxonomy" id="1510150"/>
    <lineage>
        <taxon>Bacteria</taxon>
        <taxon>Pseudomonadati</taxon>
        <taxon>Pseudomonadota</taxon>
        <taxon>Gammaproteobacteria</taxon>
        <taxon>Pseudomonadales</taxon>
        <taxon>Pseudomonadaceae</taxon>
        <taxon>Permianibacter</taxon>
    </lineage>
</organism>
<dbReference type="OrthoDB" id="4750212at2"/>
<accession>A0A4R6UQ62</accession>
<dbReference type="EMBL" id="SNYM01000005">
    <property type="protein sequence ID" value="TDQ49072.1"/>
    <property type="molecule type" value="Genomic_DNA"/>
</dbReference>
<keyword evidence="3" id="KW-1185">Reference proteome</keyword>
<feature type="chain" id="PRO_5020973129" evidence="1">
    <location>
        <begin position="19"/>
        <end position="185"/>
    </location>
</feature>
<sequence>MSKYLVVALSLVALSSQAEQQAWQQCAVIQHNDARLACYDAYARSLSSTHAPKIVEEMPAPVVATQPGATAVVVPAKPVERVQPEIVKPEVVKPESNEKTFGLEQKIIAEQQVEEIVTRFDGKFTGWEPKQEITLANGQVWQISDNSSAHHYVDNPEITIKRGMFGSFYMKIEGLNRSPKVKRIK</sequence>
<feature type="signal peptide" evidence="1">
    <location>
        <begin position="1"/>
        <end position="18"/>
    </location>
</feature>
<keyword evidence="1" id="KW-0732">Signal</keyword>
<name>A0A4R6UQ62_9GAMM</name>
<reference evidence="2 3" key="1">
    <citation type="submission" date="2019-03" db="EMBL/GenBank/DDBJ databases">
        <title>Genomic Encyclopedia of Type Strains, Phase IV (KMG-IV): sequencing the most valuable type-strain genomes for metagenomic binning, comparative biology and taxonomic classification.</title>
        <authorList>
            <person name="Goeker M."/>
        </authorList>
    </citation>
    <scope>NUCLEOTIDE SEQUENCE [LARGE SCALE GENOMIC DNA]</scope>
    <source>
        <strain evidence="2 3">DSM 103792</strain>
    </source>
</reference>
<proteinExistence type="predicted"/>
<comment type="caution">
    <text evidence="2">The sequence shown here is derived from an EMBL/GenBank/DDBJ whole genome shotgun (WGS) entry which is preliminary data.</text>
</comment>
<dbReference type="RefSeq" id="WP_133589366.1">
    <property type="nucleotide sequence ID" value="NZ_CP037953.1"/>
</dbReference>
<protein>
    <submittedName>
        <fullName evidence="2">Uncharacterized protein</fullName>
    </submittedName>
</protein>
<evidence type="ECO:0000313" key="3">
    <source>
        <dbReference type="Proteomes" id="UP000295375"/>
    </source>
</evidence>
<dbReference type="Proteomes" id="UP000295375">
    <property type="component" value="Unassembled WGS sequence"/>
</dbReference>
<evidence type="ECO:0000313" key="2">
    <source>
        <dbReference type="EMBL" id="TDQ49072.1"/>
    </source>
</evidence>
<gene>
    <name evidence="2" type="ORF">EV696_10546</name>
</gene>